<reference evidence="2" key="1">
    <citation type="submission" date="2022-10" db="EMBL/GenBank/DDBJ databases">
        <title>Culturing micro-colonial fungi from biological soil crusts in the Mojave desert and describing Neophaeococcomyces mojavensis, and introducing the new genera and species Taxawa tesnikishii.</title>
        <authorList>
            <person name="Kurbessoian T."/>
            <person name="Stajich J.E."/>
        </authorList>
    </citation>
    <scope>NUCLEOTIDE SEQUENCE</scope>
    <source>
        <strain evidence="2">TK_41</strain>
    </source>
</reference>
<evidence type="ECO:0000313" key="2">
    <source>
        <dbReference type="EMBL" id="KAJ9616320.1"/>
    </source>
</evidence>
<evidence type="ECO:0000256" key="1">
    <source>
        <dbReference type="SAM" id="MobiDB-lite"/>
    </source>
</evidence>
<name>A0AA38XMN1_9EURO</name>
<dbReference type="EMBL" id="JAPDRK010000001">
    <property type="protein sequence ID" value="KAJ9616320.1"/>
    <property type="molecule type" value="Genomic_DNA"/>
</dbReference>
<sequence length="164" mass="18235">MEKATEEQNTLHEDKRVKTKEQKRQEKFDAVKQALQADIKAMVEPKMKAFAAEMKAMEAETKAMKAETKAMEAEMEATKAETKALQAEMEATKAEIEAGKQRVERQFAKLELGTASLEAQVARLRPNVLVPQQAIPTPSPFGMARDILATHALASQSRSNPPRN</sequence>
<protein>
    <submittedName>
        <fullName evidence="2">Uncharacterized protein</fullName>
    </submittedName>
</protein>
<evidence type="ECO:0000313" key="3">
    <source>
        <dbReference type="Proteomes" id="UP001172673"/>
    </source>
</evidence>
<keyword evidence="3" id="KW-1185">Reference proteome</keyword>
<comment type="caution">
    <text evidence="2">The sequence shown here is derived from an EMBL/GenBank/DDBJ whole genome shotgun (WGS) entry which is preliminary data.</text>
</comment>
<feature type="region of interest" description="Disordered" evidence="1">
    <location>
        <begin position="1"/>
        <end position="27"/>
    </location>
</feature>
<dbReference type="AlphaFoldDB" id="A0AA38XMN1"/>
<feature type="region of interest" description="Disordered" evidence="1">
    <location>
        <begin position="63"/>
        <end position="84"/>
    </location>
</feature>
<dbReference type="Proteomes" id="UP001172673">
    <property type="component" value="Unassembled WGS sequence"/>
</dbReference>
<gene>
    <name evidence="2" type="ORF">H2200_000038</name>
</gene>
<proteinExistence type="predicted"/>
<organism evidence="2 3">
    <name type="scientific">Cladophialophora chaetospira</name>
    <dbReference type="NCBI Taxonomy" id="386627"/>
    <lineage>
        <taxon>Eukaryota</taxon>
        <taxon>Fungi</taxon>
        <taxon>Dikarya</taxon>
        <taxon>Ascomycota</taxon>
        <taxon>Pezizomycotina</taxon>
        <taxon>Eurotiomycetes</taxon>
        <taxon>Chaetothyriomycetidae</taxon>
        <taxon>Chaetothyriales</taxon>
        <taxon>Herpotrichiellaceae</taxon>
        <taxon>Cladophialophora</taxon>
    </lineage>
</organism>
<dbReference type="Gene3D" id="1.20.58.130">
    <property type="match status" value="1"/>
</dbReference>
<accession>A0AA38XMN1</accession>
<feature type="compositionally biased region" description="Basic and acidic residues" evidence="1">
    <location>
        <begin position="63"/>
        <end position="82"/>
    </location>
</feature>